<keyword evidence="8 12" id="KW-1133">Transmembrane helix</keyword>
<evidence type="ECO:0000256" key="10">
    <source>
        <dbReference type="ARBA" id="ARBA00023136"/>
    </source>
</evidence>
<evidence type="ECO:0000256" key="12">
    <source>
        <dbReference type="RuleBase" id="RU003832"/>
    </source>
</evidence>
<evidence type="ECO:0000313" key="16">
    <source>
        <dbReference type="Proteomes" id="UP000038040"/>
    </source>
</evidence>
<dbReference type="Proteomes" id="UP000038040">
    <property type="component" value="Unplaced"/>
</dbReference>
<dbReference type="UniPathway" id="UPA00378"/>
<keyword evidence="10 12" id="KW-0472">Membrane</keyword>
<comment type="subcellular location">
    <subcellularLocation>
        <location evidence="1 12">Golgi apparatus</location>
        <location evidence="1 12">Golgi stack membrane</location>
        <topology evidence="1 12">Single-pass type II membrane protein</topology>
    </subcellularLocation>
</comment>
<dbReference type="PANTHER" id="PTHR48438">
    <property type="entry name" value="ALPHA-(1,3)-FUCOSYLTRANSFERASE C-RELATED"/>
    <property type="match status" value="1"/>
</dbReference>
<feature type="domain" description="Fucosyltransferase N-terminal" evidence="14">
    <location>
        <begin position="79"/>
        <end position="172"/>
    </location>
</feature>
<dbReference type="AlphaFoldDB" id="A0A0N4U9D6"/>
<comment type="pathway">
    <text evidence="2">Protein modification; protein glycosylation.</text>
</comment>
<dbReference type="EC" id="2.4.1.-" evidence="12"/>
<dbReference type="WBParaSite" id="DME_0000369001-mRNA-1">
    <property type="protein sequence ID" value="DME_0000369001-mRNA-1"/>
    <property type="gene ID" value="DME_0000369001"/>
</dbReference>
<dbReference type="InterPro" id="IPR001503">
    <property type="entry name" value="Glyco_trans_10"/>
</dbReference>
<dbReference type="Pfam" id="PF17039">
    <property type="entry name" value="Glyco_tran_10_N"/>
    <property type="match status" value="1"/>
</dbReference>
<comment type="similarity">
    <text evidence="3 12">Belongs to the glycosyltransferase 10 family.</text>
</comment>
<dbReference type="STRING" id="318479.A0A0N4U9D6"/>
<evidence type="ECO:0000259" key="13">
    <source>
        <dbReference type="Pfam" id="PF00852"/>
    </source>
</evidence>
<accession>A0A0N4U9D6</accession>
<keyword evidence="4 12" id="KW-0328">Glycosyltransferase</keyword>
<dbReference type="PANTHER" id="PTHR48438:SF1">
    <property type="entry name" value="ALPHA-(1,3)-FUCOSYLTRANSFERASE C-RELATED"/>
    <property type="match status" value="1"/>
</dbReference>
<evidence type="ECO:0000256" key="9">
    <source>
        <dbReference type="ARBA" id="ARBA00023034"/>
    </source>
</evidence>
<proteinExistence type="inferred from homology"/>
<name>A0A0N4U9D6_DRAME</name>
<feature type="transmembrane region" description="Helical" evidence="12">
    <location>
        <begin position="7"/>
        <end position="27"/>
    </location>
</feature>
<protein>
    <recommendedName>
        <fullName evidence="12">Fucosyltransferase</fullName>
        <ecNumber evidence="12">2.4.1.-</ecNumber>
    </recommendedName>
</protein>
<evidence type="ECO:0000256" key="7">
    <source>
        <dbReference type="ARBA" id="ARBA00022968"/>
    </source>
</evidence>
<reference evidence="18" key="1">
    <citation type="submission" date="2017-02" db="UniProtKB">
        <authorList>
            <consortium name="WormBaseParasite"/>
        </authorList>
    </citation>
    <scope>IDENTIFICATION</scope>
</reference>
<reference evidence="15 17" key="2">
    <citation type="submission" date="2018-11" db="EMBL/GenBank/DDBJ databases">
        <authorList>
            <consortium name="Pathogen Informatics"/>
        </authorList>
    </citation>
    <scope>NUCLEOTIDE SEQUENCE [LARGE SCALE GENOMIC DNA]</scope>
</reference>
<evidence type="ECO:0000256" key="2">
    <source>
        <dbReference type="ARBA" id="ARBA00004922"/>
    </source>
</evidence>
<evidence type="ECO:0000313" key="17">
    <source>
        <dbReference type="Proteomes" id="UP000274756"/>
    </source>
</evidence>
<dbReference type="GO" id="GO:0032580">
    <property type="term" value="C:Golgi cisterna membrane"/>
    <property type="evidence" value="ECO:0007669"/>
    <property type="project" value="UniProtKB-SubCell"/>
</dbReference>
<dbReference type="GO" id="GO:0008417">
    <property type="term" value="F:fucosyltransferase activity"/>
    <property type="evidence" value="ECO:0007669"/>
    <property type="project" value="InterPro"/>
</dbReference>
<evidence type="ECO:0000313" key="15">
    <source>
        <dbReference type="EMBL" id="VDN57722.1"/>
    </source>
</evidence>
<dbReference type="OrthoDB" id="427096at2759"/>
<keyword evidence="17" id="KW-1185">Reference proteome</keyword>
<evidence type="ECO:0000256" key="5">
    <source>
        <dbReference type="ARBA" id="ARBA00022679"/>
    </source>
</evidence>
<organism evidence="16 18">
    <name type="scientific">Dracunculus medinensis</name>
    <name type="common">Guinea worm</name>
    <dbReference type="NCBI Taxonomy" id="318479"/>
    <lineage>
        <taxon>Eukaryota</taxon>
        <taxon>Metazoa</taxon>
        <taxon>Ecdysozoa</taxon>
        <taxon>Nematoda</taxon>
        <taxon>Chromadorea</taxon>
        <taxon>Rhabditida</taxon>
        <taxon>Spirurina</taxon>
        <taxon>Dracunculoidea</taxon>
        <taxon>Dracunculidae</taxon>
        <taxon>Dracunculus</taxon>
    </lineage>
</organism>
<evidence type="ECO:0000313" key="18">
    <source>
        <dbReference type="WBParaSite" id="DME_0000369001-mRNA-1"/>
    </source>
</evidence>
<evidence type="ECO:0000256" key="6">
    <source>
        <dbReference type="ARBA" id="ARBA00022692"/>
    </source>
</evidence>
<dbReference type="SUPFAM" id="SSF53756">
    <property type="entry name" value="UDP-Glycosyltransferase/glycogen phosphorylase"/>
    <property type="match status" value="1"/>
</dbReference>
<keyword evidence="11" id="KW-0325">Glycoprotein</keyword>
<dbReference type="Proteomes" id="UP000274756">
    <property type="component" value="Unassembled WGS sequence"/>
</dbReference>
<evidence type="ECO:0000256" key="11">
    <source>
        <dbReference type="ARBA" id="ARBA00023180"/>
    </source>
</evidence>
<evidence type="ECO:0000256" key="3">
    <source>
        <dbReference type="ARBA" id="ARBA00008919"/>
    </source>
</evidence>
<dbReference type="Gene3D" id="3.40.50.11660">
    <property type="entry name" value="Glycosyl transferase family 10, C-terminal domain"/>
    <property type="match status" value="1"/>
</dbReference>
<keyword evidence="9 12" id="KW-0333">Golgi apparatus</keyword>
<gene>
    <name evidence="15" type="ORF">DME_LOCUS7695</name>
</gene>
<evidence type="ECO:0000256" key="4">
    <source>
        <dbReference type="ARBA" id="ARBA00022676"/>
    </source>
</evidence>
<sequence length="348" mass="40673">MPIFGKFFAIAALFCLTTLFIQVINWIKITENKNVLKRIGENELFPTDRRHLNDRIDIQLKYIPYKLRGQTVIIYVADDIDVPLGYREFQKKGCLVRNCFITKEANKQIDADVVVFSTNSQIFLKYNRSITQLWILQLLESPQHTGSLRYLNSLINYTASYRWDSDIVTPYGKWVNKSQNNQQPMKFNFSKGKTGKVAWFVDIFGECGNGRITKVKGSSLLKNKYKFYLAFENSNCRHYVTEKLFDKAFSNDILPVVMGASKEFYQKVAPPNSFIHVNDFTGPEELAMYLHKLDRNYALFNNYFFWKGKGKFIDSLFWCRLCSMVQNPTPKIYQNIDGWWHKTGDCTN</sequence>
<evidence type="ECO:0000256" key="8">
    <source>
        <dbReference type="ARBA" id="ARBA00022989"/>
    </source>
</evidence>
<keyword evidence="7" id="KW-0735">Signal-anchor</keyword>
<dbReference type="InterPro" id="IPR038577">
    <property type="entry name" value="GT10-like_C_sf"/>
</dbReference>
<evidence type="ECO:0000259" key="14">
    <source>
        <dbReference type="Pfam" id="PF17039"/>
    </source>
</evidence>
<dbReference type="Pfam" id="PF00852">
    <property type="entry name" value="Glyco_transf_10"/>
    <property type="match status" value="1"/>
</dbReference>
<dbReference type="EMBL" id="UYYG01001162">
    <property type="protein sequence ID" value="VDN57722.1"/>
    <property type="molecule type" value="Genomic_DNA"/>
</dbReference>
<keyword evidence="5 12" id="KW-0808">Transferase</keyword>
<evidence type="ECO:0000256" key="1">
    <source>
        <dbReference type="ARBA" id="ARBA00004447"/>
    </source>
</evidence>
<dbReference type="InterPro" id="IPR031481">
    <property type="entry name" value="Glyco_tran_10_N"/>
</dbReference>
<keyword evidence="6 12" id="KW-0812">Transmembrane</keyword>
<feature type="domain" description="Fucosyltransferase C-terminal" evidence="13">
    <location>
        <begin position="200"/>
        <end position="339"/>
    </location>
</feature>
<dbReference type="InterPro" id="IPR055270">
    <property type="entry name" value="Glyco_tran_10_C"/>
</dbReference>